<dbReference type="HOGENOM" id="CLU_054590_7_0_6"/>
<dbReference type="Proteomes" id="UP000019028">
    <property type="component" value="Chromosome"/>
</dbReference>
<dbReference type="Pfam" id="PF01738">
    <property type="entry name" value="DLH"/>
    <property type="match status" value="1"/>
</dbReference>
<dbReference type="PATRIC" id="fig|1239307.3.peg.272"/>
<dbReference type="SUPFAM" id="SSF53474">
    <property type="entry name" value="alpha/beta-Hydrolases"/>
    <property type="match status" value="1"/>
</dbReference>
<feature type="domain" description="Dienelactone hydrolase" evidence="1">
    <location>
        <begin position="50"/>
        <end position="272"/>
    </location>
</feature>
<protein>
    <submittedName>
        <fullName evidence="2">Carboxymethylenebutenolidase</fullName>
    </submittedName>
</protein>
<accession>W0HNB1</accession>
<dbReference type="RefSeq" id="WP_025420516.1">
    <property type="nucleotide sequence ID" value="NZ_CP006569.1"/>
</dbReference>
<dbReference type="GO" id="GO:0016787">
    <property type="term" value="F:hydrolase activity"/>
    <property type="evidence" value="ECO:0007669"/>
    <property type="project" value="InterPro"/>
</dbReference>
<keyword evidence="3" id="KW-1185">Reference proteome</keyword>
<dbReference type="InterPro" id="IPR029058">
    <property type="entry name" value="AB_hydrolase_fold"/>
</dbReference>
<sequence>MSPNETLTPSAPASGFARAAGAPSATAIVTDGENLLSGPTTVPSQGDAMPAWMARPAGQHDALPVVIVVQEIFGVHEHIQDLCRRLAKVGYLAIAPELYFRQGDPAHYDDVGTLLTELVSKVPDSQVLSDLDHTAHFAATQGGDLRRLAITGFCWGGRISWLYAAHNPQLRAAAAWYGKLTGDKTLTMPKHPVDVATQLTAPVLGLYGAQDKSIPLETIETMRQALRAANADAEIVVYPEAGHAFNADYRPSYHAPSAQDGWQRMLAWFARFGVK</sequence>
<gene>
    <name evidence="2" type="primary">ysgA</name>
    <name evidence="2" type="ORF">Sant_0245</name>
</gene>
<dbReference type="InterPro" id="IPR002925">
    <property type="entry name" value="Dienelactn_hydro"/>
</dbReference>
<evidence type="ECO:0000313" key="2">
    <source>
        <dbReference type="EMBL" id="AHF75361.1"/>
    </source>
</evidence>
<name>W0HNB1_9GAMM</name>
<dbReference type="KEGG" id="sod:Sant_0245"/>
<dbReference type="EMBL" id="CP006569">
    <property type="protein sequence ID" value="AHF75361.1"/>
    <property type="molecule type" value="Genomic_DNA"/>
</dbReference>
<dbReference type="InterPro" id="IPR051049">
    <property type="entry name" value="Dienelactone_hydrolase-like"/>
</dbReference>
<evidence type="ECO:0000313" key="3">
    <source>
        <dbReference type="Proteomes" id="UP000019028"/>
    </source>
</evidence>
<proteinExistence type="predicted"/>
<dbReference type="PANTHER" id="PTHR46623:SF6">
    <property type="entry name" value="ALPHA_BETA-HYDROLASES SUPERFAMILY PROTEIN"/>
    <property type="match status" value="1"/>
</dbReference>
<reference evidence="2 3" key="1">
    <citation type="journal article" date="2014" name="Genome Biol. Evol.">
        <title>Genome degeneration and adaptation in a nascent stage of symbiosis.</title>
        <authorList>
            <person name="Oakeson K.F."/>
            <person name="Gil R."/>
            <person name="Clayton A.L."/>
            <person name="Dunn D.M."/>
            <person name="von Niederhausern A.C."/>
            <person name="Hamil C."/>
            <person name="Aoyagi A."/>
            <person name="Duval B."/>
            <person name="Baca A."/>
            <person name="Silva F.J."/>
            <person name="Vallier A."/>
            <person name="Jackson D.G."/>
            <person name="Latorre A."/>
            <person name="Weiss R.B."/>
            <person name="Heddi A."/>
            <person name="Moya A."/>
            <person name="Dale C."/>
        </authorList>
    </citation>
    <scope>NUCLEOTIDE SEQUENCE [LARGE SCALE GENOMIC DNA]</scope>
    <source>
        <strain evidence="2 3">HS1</strain>
    </source>
</reference>
<dbReference type="PANTHER" id="PTHR46623">
    <property type="entry name" value="CARBOXYMETHYLENEBUTENOLIDASE-RELATED"/>
    <property type="match status" value="1"/>
</dbReference>
<dbReference type="AlphaFoldDB" id="W0HNB1"/>
<evidence type="ECO:0000259" key="1">
    <source>
        <dbReference type="Pfam" id="PF01738"/>
    </source>
</evidence>
<dbReference type="OrthoDB" id="9787933at2"/>
<organism evidence="2 3">
    <name type="scientific">Sodalis praecaptivus</name>
    <dbReference type="NCBI Taxonomy" id="1239307"/>
    <lineage>
        <taxon>Bacteria</taxon>
        <taxon>Pseudomonadati</taxon>
        <taxon>Pseudomonadota</taxon>
        <taxon>Gammaproteobacteria</taxon>
        <taxon>Enterobacterales</taxon>
        <taxon>Bruguierivoracaceae</taxon>
        <taxon>Sodalis</taxon>
    </lineage>
</organism>
<dbReference type="Gene3D" id="3.40.50.1820">
    <property type="entry name" value="alpha/beta hydrolase"/>
    <property type="match status" value="1"/>
</dbReference>